<evidence type="ECO:0000313" key="3">
    <source>
        <dbReference type="Proteomes" id="UP000198287"/>
    </source>
</evidence>
<comment type="caution">
    <text evidence="2">The sequence shown here is derived from an EMBL/GenBank/DDBJ whole genome shotgun (WGS) entry which is preliminary data.</text>
</comment>
<dbReference type="AlphaFoldDB" id="A0A226CX15"/>
<dbReference type="OrthoDB" id="10049726at2759"/>
<dbReference type="Proteomes" id="UP000198287">
    <property type="component" value="Unassembled WGS sequence"/>
</dbReference>
<feature type="region of interest" description="Disordered" evidence="1">
    <location>
        <begin position="27"/>
        <end position="80"/>
    </location>
</feature>
<dbReference type="EMBL" id="LNIX01000065">
    <property type="protein sequence ID" value="OXA37058.1"/>
    <property type="molecule type" value="Genomic_DNA"/>
</dbReference>
<sequence>MWDAFCELVGDDWEKYSRTDLICNSCSADGRDQDTHAPQKRQKTEDDGDGVDVNNNHDVSGDFPGISPEVNSEEASPDPDLVLDSHIELLSDTTQMESQPVFDTVPEQIGSVDPFGDACYENADLSYRIDYENFSISSASVLNSNILQPMDQSVPVFESQISISVSASTVISSISSQCAQSSHIIHGIRGYSSSESRRFLCHNRSGRCRVPKEAIKETWLRKKVYISPGSRCCRAHLTDTMFTEETLQRIEGTQDKKNMKFLLGSIATNSIMVHKDQENLVRAKIQSRFRKSEGHHLWIKYIPQFEGPEAIQGYFCKCKNGARTVGMCSHICSVLWFLGYYLFHPELQNRRKKKSVEFLDALAHLHDVHNETDEGTEAD</sequence>
<feature type="compositionally biased region" description="Low complexity" evidence="1">
    <location>
        <begin position="51"/>
        <end position="62"/>
    </location>
</feature>
<evidence type="ECO:0008006" key="4">
    <source>
        <dbReference type="Google" id="ProtNLM"/>
    </source>
</evidence>
<feature type="compositionally biased region" description="Basic and acidic residues" evidence="1">
    <location>
        <begin position="29"/>
        <end position="45"/>
    </location>
</feature>
<evidence type="ECO:0000313" key="2">
    <source>
        <dbReference type="EMBL" id="OXA37058.1"/>
    </source>
</evidence>
<keyword evidence="3" id="KW-1185">Reference proteome</keyword>
<accession>A0A226CX15</accession>
<protein>
    <recommendedName>
        <fullName evidence="4">SWIM-type domain-containing protein</fullName>
    </recommendedName>
</protein>
<evidence type="ECO:0000256" key="1">
    <source>
        <dbReference type="SAM" id="MobiDB-lite"/>
    </source>
</evidence>
<proteinExistence type="predicted"/>
<reference evidence="2 3" key="1">
    <citation type="submission" date="2015-12" db="EMBL/GenBank/DDBJ databases">
        <title>The genome of Folsomia candida.</title>
        <authorList>
            <person name="Faddeeva A."/>
            <person name="Derks M.F."/>
            <person name="Anvar Y."/>
            <person name="Smit S."/>
            <person name="Van Straalen N."/>
            <person name="Roelofs D."/>
        </authorList>
    </citation>
    <scope>NUCLEOTIDE SEQUENCE [LARGE SCALE GENOMIC DNA]</scope>
    <source>
        <strain evidence="2 3">VU population</strain>
        <tissue evidence="2">Whole body</tissue>
    </source>
</reference>
<organism evidence="2 3">
    <name type="scientific">Folsomia candida</name>
    <name type="common">Springtail</name>
    <dbReference type="NCBI Taxonomy" id="158441"/>
    <lineage>
        <taxon>Eukaryota</taxon>
        <taxon>Metazoa</taxon>
        <taxon>Ecdysozoa</taxon>
        <taxon>Arthropoda</taxon>
        <taxon>Hexapoda</taxon>
        <taxon>Collembola</taxon>
        <taxon>Entomobryomorpha</taxon>
        <taxon>Isotomoidea</taxon>
        <taxon>Isotomidae</taxon>
        <taxon>Proisotominae</taxon>
        <taxon>Folsomia</taxon>
    </lineage>
</organism>
<name>A0A226CX15_FOLCA</name>
<gene>
    <name evidence="2" type="ORF">Fcan01_28150</name>
</gene>